<name>A0A2T0RSK4_9RHOB</name>
<dbReference type="EMBL" id="PVTD01000003">
    <property type="protein sequence ID" value="PRY24148.1"/>
    <property type="molecule type" value="Genomic_DNA"/>
</dbReference>
<evidence type="ECO:0000256" key="2">
    <source>
        <dbReference type="ARBA" id="ARBA00021310"/>
    </source>
</evidence>
<evidence type="ECO:0000313" key="9">
    <source>
        <dbReference type="EMBL" id="PRY24148.1"/>
    </source>
</evidence>
<evidence type="ECO:0000256" key="7">
    <source>
        <dbReference type="HAMAP-Rule" id="MF_00201"/>
    </source>
</evidence>
<evidence type="ECO:0000256" key="6">
    <source>
        <dbReference type="ARBA" id="ARBA00033409"/>
    </source>
</evidence>
<proteinExistence type="inferred from homology"/>
<dbReference type="Gene3D" id="1.20.1440.120">
    <property type="entry name" value="Recombination protein O, C-terminal domain"/>
    <property type="match status" value="1"/>
</dbReference>
<dbReference type="PANTHER" id="PTHR33991:SF1">
    <property type="entry name" value="DNA REPAIR PROTEIN RECO"/>
    <property type="match status" value="1"/>
</dbReference>
<dbReference type="Gene3D" id="2.40.50.140">
    <property type="entry name" value="Nucleic acid-binding proteins"/>
    <property type="match status" value="1"/>
</dbReference>
<evidence type="ECO:0000256" key="3">
    <source>
        <dbReference type="ARBA" id="ARBA00022763"/>
    </source>
</evidence>
<evidence type="ECO:0000256" key="5">
    <source>
        <dbReference type="ARBA" id="ARBA00023204"/>
    </source>
</evidence>
<evidence type="ECO:0000256" key="4">
    <source>
        <dbReference type="ARBA" id="ARBA00023172"/>
    </source>
</evidence>
<dbReference type="GO" id="GO:0006310">
    <property type="term" value="P:DNA recombination"/>
    <property type="evidence" value="ECO:0007669"/>
    <property type="project" value="UniProtKB-UniRule"/>
</dbReference>
<dbReference type="GO" id="GO:0043590">
    <property type="term" value="C:bacterial nucleoid"/>
    <property type="evidence" value="ECO:0007669"/>
    <property type="project" value="TreeGrafter"/>
</dbReference>
<comment type="caution">
    <text evidence="9">The sequence shown here is derived from an EMBL/GenBank/DDBJ whole genome shotgun (WGS) entry which is preliminary data.</text>
</comment>
<keyword evidence="10" id="KW-1185">Reference proteome</keyword>
<comment type="similarity">
    <text evidence="1 7">Belongs to the RecO family.</text>
</comment>
<dbReference type="Pfam" id="PF02565">
    <property type="entry name" value="RecO_C"/>
    <property type="match status" value="1"/>
</dbReference>
<keyword evidence="4 7" id="KW-0233">DNA recombination</keyword>
<dbReference type="SUPFAM" id="SSF57863">
    <property type="entry name" value="ArfGap/RecO-like zinc finger"/>
    <property type="match status" value="1"/>
</dbReference>
<dbReference type="InterPro" id="IPR042242">
    <property type="entry name" value="RecO_C"/>
</dbReference>
<evidence type="ECO:0000313" key="10">
    <source>
        <dbReference type="Proteomes" id="UP000239480"/>
    </source>
</evidence>
<reference evidence="9 10" key="1">
    <citation type="submission" date="2018-03" db="EMBL/GenBank/DDBJ databases">
        <title>Genomic Encyclopedia of Archaeal and Bacterial Type Strains, Phase II (KMG-II): from individual species to whole genera.</title>
        <authorList>
            <person name="Goeker M."/>
        </authorList>
    </citation>
    <scope>NUCLEOTIDE SEQUENCE [LARGE SCALE GENOMIC DNA]</scope>
    <source>
        <strain evidence="9 10">DSM 29328</strain>
    </source>
</reference>
<gene>
    <name evidence="7" type="primary">recO</name>
    <name evidence="9" type="ORF">CLV78_10312</name>
</gene>
<dbReference type="Pfam" id="PF11967">
    <property type="entry name" value="RecO_N"/>
    <property type="match status" value="1"/>
</dbReference>
<dbReference type="HAMAP" id="MF_00201">
    <property type="entry name" value="RecO"/>
    <property type="match status" value="1"/>
</dbReference>
<dbReference type="InterPro" id="IPR003717">
    <property type="entry name" value="RecO"/>
</dbReference>
<keyword evidence="3 7" id="KW-0227">DNA damage</keyword>
<feature type="domain" description="DNA replication/recombination mediator RecO N-terminal" evidence="8">
    <location>
        <begin position="1"/>
        <end position="73"/>
    </location>
</feature>
<evidence type="ECO:0000259" key="8">
    <source>
        <dbReference type="Pfam" id="PF11967"/>
    </source>
</evidence>
<comment type="function">
    <text evidence="7">Involved in DNA repair and RecF pathway recombination.</text>
</comment>
<dbReference type="SUPFAM" id="SSF50249">
    <property type="entry name" value="Nucleic acid-binding proteins"/>
    <property type="match status" value="1"/>
</dbReference>
<dbReference type="InterPro" id="IPR037278">
    <property type="entry name" value="ARFGAP/RecO"/>
</dbReference>
<sequence>MDWRDEGTLIAVRPHGESAAIIEVFTLAHGRHAGVVHGGTSRKLAPVLQPGNQLSVEWRARLEEHLGTYRVEPILSRTSATLGDRRALYGLGAACALVSFALPEREPHRGFYTATQTLLDSLGTEADWPALYLLWERALLEELGFGLDLTACAVTGATEGLRYVSPKTGRAVTEAGAGEWAERLLPLPAPLRGESPSHAGEVLEGLRTTGYFLQTRLAPALGDRPLPEARQRLVDRLEREARET</sequence>
<evidence type="ECO:0000256" key="1">
    <source>
        <dbReference type="ARBA" id="ARBA00007452"/>
    </source>
</evidence>
<protein>
    <recommendedName>
        <fullName evidence="2 7">DNA repair protein RecO</fullName>
    </recommendedName>
    <alternativeName>
        <fullName evidence="6 7">Recombination protein O</fullName>
    </alternativeName>
</protein>
<dbReference type="InterPro" id="IPR022572">
    <property type="entry name" value="DNA_rep/recomb_RecO_N"/>
</dbReference>
<dbReference type="RefSeq" id="WP_106204540.1">
    <property type="nucleotide sequence ID" value="NZ_PVTD01000003.1"/>
</dbReference>
<dbReference type="AlphaFoldDB" id="A0A2T0RSK4"/>
<dbReference type="InterPro" id="IPR012340">
    <property type="entry name" value="NA-bd_OB-fold"/>
</dbReference>
<dbReference type="Proteomes" id="UP000239480">
    <property type="component" value="Unassembled WGS sequence"/>
</dbReference>
<organism evidence="9 10">
    <name type="scientific">Aliiruegeria haliotis</name>
    <dbReference type="NCBI Taxonomy" id="1280846"/>
    <lineage>
        <taxon>Bacteria</taxon>
        <taxon>Pseudomonadati</taxon>
        <taxon>Pseudomonadota</taxon>
        <taxon>Alphaproteobacteria</taxon>
        <taxon>Rhodobacterales</taxon>
        <taxon>Roseobacteraceae</taxon>
        <taxon>Aliiruegeria</taxon>
    </lineage>
</organism>
<dbReference type="PANTHER" id="PTHR33991">
    <property type="entry name" value="DNA REPAIR PROTEIN RECO"/>
    <property type="match status" value="1"/>
</dbReference>
<dbReference type="NCBIfam" id="TIGR00613">
    <property type="entry name" value="reco"/>
    <property type="match status" value="1"/>
</dbReference>
<dbReference type="OrthoDB" id="9804792at2"/>
<accession>A0A2T0RSK4</accession>
<dbReference type="GO" id="GO:0006302">
    <property type="term" value="P:double-strand break repair"/>
    <property type="evidence" value="ECO:0007669"/>
    <property type="project" value="TreeGrafter"/>
</dbReference>
<keyword evidence="5 7" id="KW-0234">DNA repair</keyword>